<dbReference type="GO" id="GO:0005829">
    <property type="term" value="C:cytosol"/>
    <property type="evidence" value="ECO:0007669"/>
    <property type="project" value="TreeGrafter"/>
</dbReference>
<evidence type="ECO:0000256" key="4">
    <source>
        <dbReference type="ARBA" id="ARBA00023004"/>
    </source>
</evidence>
<dbReference type="Gene3D" id="1.20.1260.10">
    <property type="match status" value="1"/>
</dbReference>
<accession>A0A3B1CSW2</accession>
<dbReference type="InterPro" id="IPR009078">
    <property type="entry name" value="Ferritin-like_SF"/>
</dbReference>
<dbReference type="InterPro" id="IPR012347">
    <property type="entry name" value="Ferritin-like"/>
</dbReference>
<dbReference type="PANTHER" id="PTHR11431">
    <property type="entry name" value="FERRITIN"/>
    <property type="match status" value="1"/>
</dbReference>
<reference evidence="6" key="1">
    <citation type="submission" date="2018-06" db="EMBL/GenBank/DDBJ databases">
        <authorList>
            <person name="Zhirakovskaya E."/>
        </authorList>
    </citation>
    <scope>NUCLEOTIDE SEQUENCE</scope>
</reference>
<name>A0A3B1CSW2_9ZZZZ</name>
<feature type="domain" description="Ferritin-like diiron" evidence="5">
    <location>
        <begin position="1"/>
        <end position="145"/>
    </location>
</feature>
<proteinExistence type="predicted"/>
<dbReference type="GO" id="GO:0006826">
    <property type="term" value="P:iron ion transport"/>
    <property type="evidence" value="ECO:0007669"/>
    <property type="project" value="InterPro"/>
</dbReference>
<dbReference type="GO" id="GO:0004322">
    <property type="term" value="F:ferroxidase activity"/>
    <property type="evidence" value="ECO:0007669"/>
    <property type="project" value="TreeGrafter"/>
</dbReference>
<evidence type="ECO:0000313" key="6">
    <source>
        <dbReference type="EMBL" id="VAX22145.1"/>
    </source>
</evidence>
<dbReference type="AlphaFoldDB" id="A0A3B1CSW2"/>
<evidence type="ECO:0000259" key="5">
    <source>
        <dbReference type="PROSITE" id="PS50905"/>
    </source>
</evidence>
<dbReference type="GO" id="GO:0042802">
    <property type="term" value="F:identical protein binding"/>
    <property type="evidence" value="ECO:0007669"/>
    <property type="project" value="UniProtKB-ARBA"/>
</dbReference>
<dbReference type="GO" id="GO:0006879">
    <property type="term" value="P:intracellular iron ion homeostasis"/>
    <property type="evidence" value="ECO:0007669"/>
    <property type="project" value="UniProtKB-KW"/>
</dbReference>
<keyword evidence="3" id="KW-0560">Oxidoreductase</keyword>
<organism evidence="6">
    <name type="scientific">hydrothermal vent metagenome</name>
    <dbReference type="NCBI Taxonomy" id="652676"/>
    <lineage>
        <taxon>unclassified sequences</taxon>
        <taxon>metagenomes</taxon>
        <taxon>ecological metagenomes</taxon>
    </lineage>
</organism>
<keyword evidence="1" id="KW-0409">Iron storage</keyword>
<dbReference type="FunFam" id="1.20.1260.10:FF:000001">
    <property type="entry name" value="Non-heme ferritin"/>
    <property type="match status" value="1"/>
</dbReference>
<sequence length="172" mass="19765">MLKKKVEVALNNQLNNEFYSAYLYMSMAGYFEHMSLAGFSNWMKVQYQEENSHTMKFFRYINERGGKVVLTGVKAPPSSWKSPLNAFKKTLGHEEEVTENINELLDISMKEKDHATTNFLQWYIEEQVEEEANVSNIIAQLKMIEGSNESLYLLDKDLAQRVFVDTTTGGAS</sequence>
<dbReference type="Pfam" id="PF00210">
    <property type="entry name" value="Ferritin"/>
    <property type="match status" value="1"/>
</dbReference>
<dbReference type="EMBL" id="UOGB01000227">
    <property type="protein sequence ID" value="VAX22145.1"/>
    <property type="molecule type" value="Genomic_DNA"/>
</dbReference>
<dbReference type="InterPro" id="IPR009040">
    <property type="entry name" value="Ferritin-like_diiron"/>
</dbReference>
<dbReference type="InterPro" id="IPR008331">
    <property type="entry name" value="Ferritin_DPS_dom"/>
</dbReference>
<dbReference type="GO" id="GO:0008198">
    <property type="term" value="F:ferrous iron binding"/>
    <property type="evidence" value="ECO:0007669"/>
    <property type="project" value="TreeGrafter"/>
</dbReference>
<evidence type="ECO:0000256" key="3">
    <source>
        <dbReference type="ARBA" id="ARBA00023002"/>
    </source>
</evidence>
<keyword evidence="2" id="KW-0479">Metal-binding</keyword>
<dbReference type="CDD" id="cd01055">
    <property type="entry name" value="Nonheme_Ferritin"/>
    <property type="match status" value="1"/>
</dbReference>
<protein>
    <recommendedName>
        <fullName evidence="5">Ferritin-like diiron domain-containing protein</fullName>
    </recommendedName>
</protein>
<gene>
    <name evidence="6" type="ORF">MNBD_NITROSPINAE03-1059</name>
</gene>
<dbReference type="InterPro" id="IPR041719">
    <property type="entry name" value="Ferritin_prok"/>
</dbReference>
<keyword evidence="4" id="KW-0408">Iron</keyword>
<dbReference type="SUPFAM" id="SSF47240">
    <property type="entry name" value="Ferritin-like"/>
    <property type="match status" value="1"/>
</dbReference>
<evidence type="ECO:0000256" key="2">
    <source>
        <dbReference type="ARBA" id="ARBA00022723"/>
    </source>
</evidence>
<dbReference type="GO" id="GO:0008199">
    <property type="term" value="F:ferric iron binding"/>
    <property type="evidence" value="ECO:0007669"/>
    <property type="project" value="InterPro"/>
</dbReference>
<dbReference type="InterPro" id="IPR001519">
    <property type="entry name" value="Ferritin"/>
</dbReference>
<dbReference type="PROSITE" id="PS50905">
    <property type="entry name" value="FERRITIN_LIKE"/>
    <property type="match status" value="1"/>
</dbReference>
<dbReference type="PANTHER" id="PTHR11431:SF127">
    <property type="entry name" value="BACTERIAL NON-HEME FERRITIN"/>
    <property type="match status" value="1"/>
</dbReference>
<evidence type="ECO:0000256" key="1">
    <source>
        <dbReference type="ARBA" id="ARBA00022434"/>
    </source>
</evidence>